<dbReference type="Proteomes" id="UP000266673">
    <property type="component" value="Unassembled WGS sequence"/>
</dbReference>
<organism evidence="1 2">
    <name type="scientific">Gigaspora rosea</name>
    <dbReference type="NCBI Taxonomy" id="44941"/>
    <lineage>
        <taxon>Eukaryota</taxon>
        <taxon>Fungi</taxon>
        <taxon>Fungi incertae sedis</taxon>
        <taxon>Mucoromycota</taxon>
        <taxon>Glomeromycotina</taxon>
        <taxon>Glomeromycetes</taxon>
        <taxon>Diversisporales</taxon>
        <taxon>Gigasporaceae</taxon>
        <taxon>Gigaspora</taxon>
    </lineage>
</organism>
<evidence type="ECO:0008006" key="3">
    <source>
        <dbReference type="Google" id="ProtNLM"/>
    </source>
</evidence>
<keyword evidence="2" id="KW-1185">Reference proteome</keyword>
<evidence type="ECO:0000313" key="1">
    <source>
        <dbReference type="EMBL" id="RIB03395.1"/>
    </source>
</evidence>
<proteinExistence type="predicted"/>
<sequence>MSQISTKLLEHFSNDFVQLFKTEYDYNVIVKVGSQNVKLHSLFYINVPHFFVGNYQPQPKRIILLKLLNSYFVESFKILIKLWPKILKLELRNVINAWVEYWSFKIQNIFTSYYMPNTIPGVELSTIFDLLVPSNKLDLAELQDDLRIEKSEIWNKVIQRGKEQTPNLPSNFE</sequence>
<name>A0A397TZF4_9GLOM</name>
<dbReference type="OrthoDB" id="2383000at2759"/>
<gene>
    <name evidence="1" type="ORF">C2G38_2225157</name>
</gene>
<reference evidence="1 2" key="1">
    <citation type="submission" date="2018-06" db="EMBL/GenBank/DDBJ databases">
        <title>Comparative genomics reveals the genomic features of Rhizophagus irregularis, R. cerebriforme, R. diaphanum and Gigaspora rosea, and their symbiotic lifestyle signature.</title>
        <authorList>
            <person name="Morin E."/>
            <person name="San Clemente H."/>
            <person name="Chen E.C.H."/>
            <person name="De La Providencia I."/>
            <person name="Hainaut M."/>
            <person name="Kuo A."/>
            <person name="Kohler A."/>
            <person name="Murat C."/>
            <person name="Tang N."/>
            <person name="Roy S."/>
            <person name="Loubradou J."/>
            <person name="Henrissat B."/>
            <person name="Grigoriev I.V."/>
            <person name="Corradi N."/>
            <person name="Roux C."/>
            <person name="Martin F.M."/>
        </authorList>
    </citation>
    <scope>NUCLEOTIDE SEQUENCE [LARGE SCALE GENOMIC DNA]</scope>
    <source>
        <strain evidence="1 2">DAOM 194757</strain>
    </source>
</reference>
<dbReference type="AlphaFoldDB" id="A0A397TZF4"/>
<comment type="caution">
    <text evidence="1">The sequence shown here is derived from an EMBL/GenBank/DDBJ whole genome shotgun (WGS) entry which is preliminary data.</text>
</comment>
<accession>A0A397TZF4</accession>
<protein>
    <recommendedName>
        <fullName evidence="3">BTB domain-containing protein</fullName>
    </recommendedName>
</protein>
<dbReference type="EMBL" id="QKWP01002420">
    <property type="protein sequence ID" value="RIB03395.1"/>
    <property type="molecule type" value="Genomic_DNA"/>
</dbReference>
<evidence type="ECO:0000313" key="2">
    <source>
        <dbReference type="Proteomes" id="UP000266673"/>
    </source>
</evidence>